<reference evidence="2" key="1">
    <citation type="submission" date="2025-08" db="UniProtKB">
        <authorList>
            <consortium name="Ensembl"/>
        </authorList>
    </citation>
    <scope>IDENTIFICATION</scope>
</reference>
<dbReference type="InterPro" id="IPR001007">
    <property type="entry name" value="VWF_dom"/>
</dbReference>
<dbReference type="Proteomes" id="UP000472273">
    <property type="component" value="Unplaced"/>
</dbReference>
<reference evidence="2" key="2">
    <citation type="submission" date="2025-09" db="UniProtKB">
        <authorList>
            <consortium name="Ensembl"/>
        </authorList>
    </citation>
    <scope>IDENTIFICATION</scope>
</reference>
<sequence length="154" mass="16694">MYILQWDTSIAKRTYDRVSLLRPLQHPRGQQIKISNVNLGLSCCKSRTNRKVLLLMAGTSFTCLVVEFSANASGALLPTTVLASPALLFHPHSLAGCLYQGKELPNGERFADPQDPCRLCSCWEGGVVCKPKACPPAKCPFPVPGPCCQSCEGT</sequence>
<proteinExistence type="predicted"/>
<protein>
    <recommendedName>
        <fullName evidence="1">VWFC domain-containing protein</fullName>
    </recommendedName>
</protein>
<dbReference type="PROSITE" id="PS50184">
    <property type="entry name" value="VWFC_2"/>
    <property type="match status" value="1"/>
</dbReference>
<dbReference type="Ensembl" id="ENSPTXT00000024012.1">
    <property type="protein sequence ID" value="ENSPTXP00000023287.1"/>
    <property type="gene ID" value="ENSPTXG00000016173.1"/>
</dbReference>
<keyword evidence="3" id="KW-1185">Reference proteome</keyword>
<feature type="domain" description="VWFC" evidence="1">
    <location>
        <begin position="95"/>
        <end position="152"/>
    </location>
</feature>
<dbReference type="SUPFAM" id="SSF57603">
    <property type="entry name" value="FnI-like domain"/>
    <property type="match status" value="1"/>
</dbReference>
<dbReference type="Gene3D" id="6.20.200.20">
    <property type="match status" value="1"/>
</dbReference>
<dbReference type="AlphaFoldDB" id="A0A670ZKF2"/>
<accession>A0A670ZKF2</accession>
<evidence type="ECO:0000313" key="2">
    <source>
        <dbReference type="Ensembl" id="ENSPTXP00000023287.1"/>
    </source>
</evidence>
<dbReference type="Pfam" id="PF00093">
    <property type="entry name" value="VWC"/>
    <property type="match status" value="1"/>
</dbReference>
<name>A0A670ZKF2_PSETE</name>
<evidence type="ECO:0000259" key="1">
    <source>
        <dbReference type="PROSITE" id="PS50184"/>
    </source>
</evidence>
<evidence type="ECO:0000313" key="3">
    <source>
        <dbReference type="Proteomes" id="UP000472273"/>
    </source>
</evidence>
<dbReference type="SMART" id="SM00214">
    <property type="entry name" value="VWC"/>
    <property type="match status" value="1"/>
</dbReference>
<organism evidence="2 3">
    <name type="scientific">Pseudonaja textilis</name>
    <name type="common">Eastern brown snake</name>
    <dbReference type="NCBI Taxonomy" id="8673"/>
    <lineage>
        <taxon>Eukaryota</taxon>
        <taxon>Metazoa</taxon>
        <taxon>Chordata</taxon>
        <taxon>Craniata</taxon>
        <taxon>Vertebrata</taxon>
        <taxon>Euteleostomi</taxon>
        <taxon>Lepidosauria</taxon>
        <taxon>Squamata</taxon>
        <taxon>Bifurcata</taxon>
        <taxon>Unidentata</taxon>
        <taxon>Episquamata</taxon>
        <taxon>Toxicofera</taxon>
        <taxon>Serpentes</taxon>
        <taxon>Colubroidea</taxon>
        <taxon>Elapidae</taxon>
        <taxon>Hydrophiinae</taxon>
        <taxon>Pseudonaja</taxon>
    </lineage>
</organism>